<keyword evidence="4 7" id="KW-0012">Acyltransferase</keyword>
<organism evidence="10 11">
    <name type="scientific">Oceanobacillus indicireducens</name>
    <dbReference type="NCBI Taxonomy" id="1004261"/>
    <lineage>
        <taxon>Bacteria</taxon>
        <taxon>Bacillati</taxon>
        <taxon>Bacillota</taxon>
        <taxon>Bacilli</taxon>
        <taxon>Bacillales</taxon>
        <taxon>Bacillaceae</taxon>
        <taxon>Oceanobacillus</taxon>
    </lineage>
</organism>
<dbReference type="PIRSF" id="PIRSF000429">
    <property type="entry name" value="Ac-CoA_Ac_transf"/>
    <property type="match status" value="1"/>
</dbReference>
<dbReference type="RefSeq" id="WP_188856186.1">
    <property type="nucleotide sequence ID" value="NZ_BMOS01000004.1"/>
</dbReference>
<evidence type="ECO:0000256" key="1">
    <source>
        <dbReference type="ARBA" id="ARBA00010982"/>
    </source>
</evidence>
<dbReference type="SUPFAM" id="SSF53901">
    <property type="entry name" value="Thiolase-like"/>
    <property type="match status" value="2"/>
</dbReference>
<dbReference type="PANTHER" id="PTHR18919:SF107">
    <property type="entry name" value="ACETYL-COA ACETYLTRANSFERASE, CYTOSOLIC"/>
    <property type="match status" value="1"/>
</dbReference>
<keyword evidence="3 7" id="KW-0808">Transferase</keyword>
<dbReference type="AlphaFoldDB" id="A0A917XTA8"/>
<comment type="similarity">
    <text evidence="1 7">Belongs to the thiolase-like superfamily. Thiolase family.</text>
</comment>
<evidence type="ECO:0000256" key="4">
    <source>
        <dbReference type="ARBA" id="ARBA00023315"/>
    </source>
</evidence>
<feature type="active site" description="Proton acceptor" evidence="6">
    <location>
        <position position="350"/>
    </location>
</feature>
<dbReference type="Gene3D" id="3.40.47.10">
    <property type="match status" value="2"/>
</dbReference>
<evidence type="ECO:0000313" key="11">
    <source>
        <dbReference type="Proteomes" id="UP000624041"/>
    </source>
</evidence>
<dbReference type="Pfam" id="PF00108">
    <property type="entry name" value="Thiolase_N"/>
    <property type="match status" value="1"/>
</dbReference>
<dbReference type="InterPro" id="IPR002155">
    <property type="entry name" value="Thiolase"/>
</dbReference>
<accession>A0A917XTA8</accession>
<sequence>MNESYIVGSVRTAVGKMGGTLKDVPVDYLAEKVIRELMERNGSDISVDEVILGQAKQSADTSNLARLAALRAELPVDVSGYTVHRQCGSGLQAINNADMQIKLGLSDVVIAGGAESMSTAPYYLRHARFGYRAGNGVLLDPNTESQPCSQPQEKYGNLTMGLTAENLAEQYKISREEQDEFAHRSQTLTDQAIKAGRFEKEIVPYEVKERKKTIIFDTDEHPFLTSLEKLATLPAVFKKGGSVTPGNASGRNDGASVVLMMNKEKVNAYDLKPKARILGQATSGVSPEIMGIGPVESTYKALKQANLKMEDLGLIELNEAFAAQSLAVIKEAKMDINKVNVNGGAIALGHPIGATGAILMTKLLHEMERRGERYGLVTLCIGGGQGISTVIEYLG</sequence>
<name>A0A917XTA8_9BACI</name>
<reference evidence="10" key="2">
    <citation type="submission" date="2020-09" db="EMBL/GenBank/DDBJ databases">
        <authorList>
            <person name="Sun Q."/>
            <person name="Ohkuma M."/>
        </authorList>
    </citation>
    <scope>NUCLEOTIDE SEQUENCE</scope>
    <source>
        <strain evidence="10">JCM 17251</strain>
    </source>
</reference>
<dbReference type="Pfam" id="PF02803">
    <property type="entry name" value="Thiolase_C"/>
    <property type="match status" value="1"/>
</dbReference>
<dbReference type="CDD" id="cd00751">
    <property type="entry name" value="thiolase"/>
    <property type="match status" value="1"/>
</dbReference>
<dbReference type="EC" id="2.3.1.9" evidence="2"/>
<reference evidence="10" key="1">
    <citation type="journal article" date="2014" name="Int. J. Syst. Evol. Microbiol.">
        <title>Complete genome sequence of Corynebacterium casei LMG S-19264T (=DSM 44701T), isolated from a smear-ripened cheese.</title>
        <authorList>
            <consortium name="US DOE Joint Genome Institute (JGI-PGF)"/>
            <person name="Walter F."/>
            <person name="Albersmeier A."/>
            <person name="Kalinowski J."/>
            <person name="Ruckert C."/>
        </authorList>
    </citation>
    <scope>NUCLEOTIDE SEQUENCE</scope>
    <source>
        <strain evidence="10">JCM 17251</strain>
    </source>
</reference>
<dbReference type="FunFam" id="3.40.47.10:FF:000010">
    <property type="entry name" value="Acetyl-CoA acetyltransferase (Thiolase)"/>
    <property type="match status" value="1"/>
</dbReference>
<dbReference type="InterPro" id="IPR020610">
    <property type="entry name" value="Thiolase_AS"/>
</dbReference>
<dbReference type="EMBL" id="BMOS01000004">
    <property type="protein sequence ID" value="GGN52864.1"/>
    <property type="molecule type" value="Genomic_DNA"/>
</dbReference>
<dbReference type="InterPro" id="IPR016039">
    <property type="entry name" value="Thiolase-like"/>
</dbReference>
<feature type="active site" description="Proton acceptor" evidence="6">
    <location>
        <position position="380"/>
    </location>
</feature>
<evidence type="ECO:0000256" key="2">
    <source>
        <dbReference type="ARBA" id="ARBA00012705"/>
    </source>
</evidence>
<evidence type="ECO:0000313" key="10">
    <source>
        <dbReference type="EMBL" id="GGN52864.1"/>
    </source>
</evidence>
<keyword evidence="11" id="KW-1185">Reference proteome</keyword>
<dbReference type="NCBIfam" id="TIGR01930">
    <property type="entry name" value="AcCoA-C-Actrans"/>
    <property type="match status" value="1"/>
</dbReference>
<dbReference type="PROSITE" id="PS00099">
    <property type="entry name" value="THIOLASE_3"/>
    <property type="match status" value="1"/>
</dbReference>
<evidence type="ECO:0000256" key="6">
    <source>
        <dbReference type="PIRSR" id="PIRSR000429-1"/>
    </source>
</evidence>
<evidence type="ECO:0000256" key="5">
    <source>
        <dbReference type="ARBA" id="ARBA00030755"/>
    </source>
</evidence>
<evidence type="ECO:0000256" key="3">
    <source>
        <dbReference type="ARBA" id="ARBA00022679"/>
    </source>
</evidence>
<evidence type="ECO:0000259" key="9">
    <source>
        <dbReference type="Pfam" id="PF02803"/>
    </source>
</evidence>
<gene>
    <name evidence="10" type="primary">thl</name>
    <name evidence="10" type="ORF">GCM10007971_08930</name>
</gene>
<comment type="caution">
    <text evidence="10">The sequence shown here is derived from an EMBL/GenBank/DDBJ whole genome shotgun (WGS) entry which is preliminary data.</text>
</comment>
<evidence type="ECO:0000256" key="7">
    <source>
        <dbReference type="RuleBase" id="RU003557"/>
    </source>
</evidence>
<evidence type="ECO:0000259" key="8">
    <source>
        <dbReference type="Pfam" id="PF00108"/>
    </source>
</evidence>
<dbReference type="PROSITE" id="PS00737">
    <property type="entry name" value="THIOLASE_2"/>
    <property type="match status" value="1"/>
</dbReference>
<dbReference type="GO" id="GO:0003985">
    <property type="term" value="F:acetyl-CoA C-acetyltransferase activity"/>
    <property type="evidence" value="ECO:0007669"/>
    <property type="project" value="UniProtKB-EC"/>
</dbReference>
<feature type="domain" description="Thiolase C-terminal" evidence="9">
    <location>
        <begin position="271"/>
        <end position="392"/>
    </location>
</feature>
<dbReference type="InterPro" id="IPR020616">
    <property type="entry name" value="Thiolase_N"/>
</dbReference>
<protein>
    <recommendedName>
        <fullName evidence="2">acetyl-CoA C-acetyltransferase</fullName>
        <ecNumber evidence="2">2.3.1.9</ecNumber>
    </recommendedName>
    <alternativeName>
        <fullName evidence="5">Acetoacetyl-CoA thiolase</fullName>
    </alternativeName>
</protein>
<feature type="active site" description="Acyl-thioester intermediate" evidence="6">
    <location>
        <position position="87"/>
    </location>
</feature>
<dbReference type="Proteomes" id="UP000624041">
    <property type="component" value="Unassembled WGS sequence"/>
</dbReference>
<dbReference type="PANTHER" id="PTHR18919">
    <property type="entry name" value="ACETYL-COA C-ACYLTRANSFERASE"/>
    <property type="match status" value="1"/>
</dbReference>
<feature type="domain" description="Thiolase N-terminal" evidence="8">
    <location>
        <begin position="5"/>
        <end position="263"/>
    </location>
</feature>
<dbReference type="InterPro" id="IPR020617">
    <property type="entry name" value="Thiolase_C"/>
</dbReference>
<dbReference type="InterPro" id="IPR020613">
    <property type="entry name" value="Thiolase_CS"/>
</dbReference>
<proteinExistence type="inferred from homology"/>